<evidence type="ECO:0000256" key="7">
    <source>
        <dbReference type="ARBA" id="ARBA00023033"/>
    </source>
</evidence>
<accession>A0A3N4KS03</accession>
<keyword evidence="3" id="KW-0285">Flavoprotein</keyword>
<comment type="similarity">
    <text evidence="2">Belongs to the FMO family.</text>
</comment>
<keyword evidence="6" id="KW-0560">Oxidoreductase</keyword>
<organism evidence="8 9">
    <name type="scientific">Morchella conica CCBAS932</name>
    <dbReference type="NCBI Taxonomy" id="1392247"/>
    <lineage>
        <taxon>Eukaryota</taxon>
        <taxon>Fungi</taxon>
        <taxon>Dikarya</taxon>
        <taxon>Ascomycota</taxon>
        <taxon>Pezizomycotina</taxon>
        <taxon>Pezizomycetes</taxon>
        <taxon>Pezizales</taxon>
        <taxon>Morchellaceae</taxon>
        <taxon>Morchella</taxon>
    </lineage>
</organism>
<dbReference type="PANTHER" id="PTHR23023">
    <property type="entry name" value="DIMETHYLANILINE MONOOXYGENASE"/>
    <property type="match status" value="1"/>
</dbReference>
<dbReference type="InterPro" id="IPR000960">
    <property type="entry name" value="Flavin_mOase"/>
</dbReference>
<evidence type="ECO:0000256" key="3">
    <source>
        <dbReference type="ARBA" id="ARBA00022630"/>
    </source>
</evidence>
<dbReference type="Gene3D" id="3.50.50.60">
    <property type="entry name" value="FAD/NAD(P)-binding domain"/>
    <property type="match status" value="2"/>
</dbReference>
<dbReference type="OrthoDB" id="66881at2759"/>
<keyword evidence="7 8" id="KW-0503">Monooxygenase</keyword>
<dbReference type="PIRSF" id="PIRSF000332">
    <property type="entry name" value="FMO"/>
    <property type="match status" value="1"/>
</dbReference>
<dbReference type="Proteomes" id="UP000277580">
    <property type="component" value="Unassembled WGS sequence"/>
</dbReference>
<keyword evidence="4" id="KW-0274">FAD</keyword>
<dbReference type="STRING" id="1392247.A0A3N4KS03"/>
<name>A0A3N4KS03_9PEZI</name>
<dbReference type="InterPro" id="IPR020946">
    <property type="entry name" value="Flavin_mOase-like"/>
</dbReference>
<dbReference type="InterPro" id="IPR050346">
    <property type="entry name" value="FMO-like"/>
</dbReference>
<dbReference type="AlphaFoldDB" id="A0A3N4KS03"/>
<evidence type="ECO:0000313" key="8">
    <source>
        <dbReference type="EMBL" id="RPB13287.1"/>
    </source>
</evidence>
<dbReference type="GO" id="GO:0050660">
    <property type="term" value="F:flavin adenine dinucleotide binding"/>
    <property type="evidence" value="ECO:0007669"/>
    <property type="project" value="InterPro"/>
</dbReference>
<gene>
    <name evidence="8" type="ORF">P167DRAFT_521640</name>
</gene>
<evidence type="ECO:0000256" key="6">
    <source>
        <dbReference type="ARBA" id="ARBA00023002"/>
    </source>
</evidence>
<dbReference type="InterPro" id="IPR036188">
    <property type="entry name" value="FAD/NAD-bd_sf"/>
</dbReference>
<evidence type="ECO:0000256" key="4">
    <source>
        <dbReference type="ARBA" id="ARBA00022827"/>
    </source>
</evidence>
<comment type="cofactor">
    <cofactor evidence="1">
        <name>FAD</name>
        <dbReference type="ChEBI" id="CHEBI:57692"/>
    </cofactor>
</comment>
<protein>
    <submittedName>
        <fullName evidence="8">Flavin dependent monooxygenase-like protein</fullName>
    </submittedName>
</protein>
<keyword evidence="9" id="KW-1185">Reference proteome</keyword>
<evidence type="ECO:0000256" key="1">
    <source>
        <dbReference type="ARBA" id="ARBA00001974"/>
    </source>
</evidence>
<dbReference type="GO" id="GO:0050661">
    <property type="term" value="F:NADP binding"/>
    <property type="evidence" value="ECO:0007669"/>
    <property type="project" value="InterPro"/>
</dbReference>
<dbReference type="InParanoid" id="A0A3N4KS03"/>
<dbReference type="GO" id="GO:0004499">
    <property type="term" value="F:N,N-dimethylaniline monooxygenase activity"/>
    <property type="evidence" value="ECO:0007669"/>
    <property type="project" value="InterPro"/>
</dbReference>
<proteinExistence type="inferred from homology"/>
<dbReference type="FunFam" id="3.50.50.60:FF:000138">
    <property type="entry name" value="Flavin-containing monooxygenase"/>
    <property type="match status" value="1"/>
</dbReference>
<dbReference type="SUPFAM" id="SSF51905">
    <property type="entry name" value="FAD/NAD(P)-binding domain"/>
    <property type="match status" value="2"/>
</dbReference>
<dbReference type="FunCoup" id="A0A3N4KS03">
    <property type="interactions" value="619"/>
</dbReference>
<dbReference type="EMBL" id="ML119123">
    <property type="protein sequence ID" value="RPB13287.1"/>
    <property type="molecule type" value="Genomic_DNA"/>
</dbReference>
<keyword evidence="5" id="KW-0521">NADP</keyword>
<evidence type="ECO:0000256" key="2">
    <source>
        <dbReference type="ARBA" id="ARBA00009183"/>
    </source>
</evidence>
<sequence>MSYQQLQHIGIIGAGASGLSSAKALIAEKCFQSIEILEQRMETGGVWNYTRETANVSVPSTDPSIVEEAVISAGKPVFISAMYDDLETNIPKQLMNFDTHPFPANLPLFPPHTAVKEYIEEYGKDVQHLITFNAKVVDCRKKGTKWEVLVNDPQTGQLQGKRYYDAIIITVGHYNIPYIPSVPGLDEWTKAYPGSISHSKNFRKANSYIGKKVVIVGNSASGLDIAAQISRFSQSPILQSCRGESGLFAGDTQDAICKLPEIQSFSIPERSVEFCDGRIEKNVDHILYCTGYLHSLPFLSSLNETKDPLIVNGSRVHNLYQHIFYIPDPTLSIIGLPVKVIPFQLAQAAAALVARVWASRIILPSMAEMKHWELREIAEKGDGKHFHYMDFPRDADYLDLLGYMCQQAKGEGNTEIGFKAPKWGERERWVRARTHRIKNAYLERKKQGVVVRKLEELGFDFEKGIDGYERSESHRVGKL</sequence>
<reference evidence="8 9" key="1">
    <citation type="journal article" date="2018" name="Nat. Ecol. Evol.">
        <title>Pezizomycetes genomes reveal the molecular basis of ectomycorrhizal truffle lifestyle.</title>
        <authorList>
            <person name="Murat C."/>
            <person name="Payen T."/>
            <person name="Noel B."/>
            <person name="Kuo A."/>
            <person name="Morin E."/>
            <person name="Chen J."/>
            <person name="Kohler A."/>
            <person name="Krizsan K."/>
            <person name="Balestrini R."/>
            <person name="Da Silva C."/>
            <person name="Montanini B."/>
            <person name="Hainaut M."/>
            <person name="Levati E."/>
            <person name="Barry K.W."/>
            <person name="Belfiori B."/>
            <person name="Cichocki N."/>
            <person name="Clum A."/>
            <person name="Dockter R.B."/>
            <person name="Fauchery L."/>
            <person name="Guy J."/>
            <person name="Iotti M."/>
            <person name="Le Tacon F."/>
            <person name="Lindquist E.A."/>
            <person name="Lipzen A."/>
            <person name="Malagnac F."/>
            <person name="Mello A."/>
            <person name="Molinier V."/>
            <person name="Miyauchi S."/>
            <person name="Poulain J."/>
            <person name="Riccioni C."/>
            <person name="Rubini A."/>
            <person name="Sitrit Y."/>
            <person name="Splivallo R."/>
            <person name="Traeger S."/>
            <person name="Wang M."/>
            <person name="Zifcakova L."/>
            <person name="Wipf D."/>
            <person name="Zambonelli A."/>
            <person name="Paolocci F."/>
            <person name="Nowrousian M."/>
            <person name="Ottonello S."/>
            <person name="Baldrian P."/>
            <person name="Spatafora J.W."/>
            <person name="Henrissat B."/>
            <person name="Nagy L.G."/>
            <person name="Aury J.M."/>
            <person name="Wincker P."/>
            <person name="Grigoriev I.V."/>
            <person name="Bonfante P."/>
            <person name="Martin F.M."/>
        </authorList>
    </citation>
    <scope>NUCLEOTIDE SEQUENCE [LARGE SCALE GENOMIC DNA]</scope>
    <source>
        <strain evidence="8 9">CCBAS932</strain>
    </source>
</reference>
<dbReference type="Pfam" id="PF00743">
    <property type="entry name" value="FMO-like"/>
    <property type="match status" value="2"/>
</dbReference>
<evidence type="ECO:0000313" key="9">
    <source>
        <dbReference type="Proteomes" id="UP000277580"/>
    </source>
</evidence>
<evidence type="ECO:0000256" key="5">
    <source>
        <dbReference type="ARBA" id="ARBA00022857"/>
    </source>
</evidence>